<keyword evidence="4 7" id="KW-0812">Transmembrane</keyword>
<keyword evidence="5 7" id="KW-1133">Transmembrane helix</keyword>
<proteinExistence type="inferred from homology"/>
<evidence type="ECO:0000259" key="8">
    <source>
        <dbReference type="Pfam" id="PF01757"/>
    </source>
</evidence>
<feature type="transmembrane region" description="Helical" evidence="7">
    <location>
        <begin position="88"/>
        <end position="108"/>
    </location>
</feature>
<feature type="transmembrane region" description="Helical" evidence="7">
    <location>
        <begin position="180"/>
        <end position="198"/>
    </location>
</feature>
<dbReference type="InterPro" id="IPR002656">
    <property type="entry name" value="Acyl_transf_3_dom"/>
</dbReference>
<keyword evidence="9" id="KW-0012">Acyltransferase</keyword>
<organism evidence="9 10">
    <name type="scientific">Microbacterium pullorum</name>
    <dbReference type="NCBI Taxonomy" id="2762236"/>
    <lineage>
        <taxon>Bacteria</taxon>
        <taxon>Bacillati</taxon>
        <taxon>Actinomycetota</taxon>
        <taxon>Actinomycetes</taxon>
        <taxon>Micrococcales</taxon>
        <taxon>Microbacteriaceae</taxon>
        <taxon>Microbacterium</taxon>
    </lineage>
</organism>
<accession>A0ABR8S1V4</accession>
<dbReference type="EMBL" id="JACSQP010000003">
    <property type="protein sequence ID" value="MBD7957074.1"/>
    <property type="molecule type" value="Genomic_DNA"/>
</dbReference>
<evidence type="ECO:0000313" key="10">
    <source>
        <dbReference type="Proteomes" id="UP000648352"/>
    </source>
</evidence>
<feature type="transmembrane region" description="Helical" evidence="7">
    <location>
        <begin position="52"/>
        <end position="76"/>
    </location>
</feature>
<feature type="transmembrane region" description="Helical" evidence="7">
    <location>
        <begin position="133"/>
        <end position="150"/>
    </location>
</feature>
<comment type="caution">
    <text evidence="9">The sequence shown here is derived from an EMBL/GenBank/DDBJ whole genome shotgun (WGS) entry which is preliminary data.</text>
</comment>
<keyword evidence="9" id="KW-0808">Transferase</keyword>
<evidence type="ECO:0000256" key="2">
    <source>
        <dbReference type="ARBA" id="ARBA00007400"/>
    </source>
</evidence>
<reference evidence="9 10" key="1">
    <citation type="submission" date="2020-08" db="EMBL/GenBank/DDBJ databases">
        <title>A Genomic Blueprint of the Chicken Gut Microbiome.</title>
        <authorList>
            <person name="Gilroy R."/>
            <person name="Ravi A."/>
            <person name="Getino M."/>
            <person name="Pursley I."/>
            <person name="Horton D.L."/>
            <person name="Alikhan N.-F."/>
            <person name="Baker D."/>
            <person name="Gharbi K."/>
            <person name="Hall N."/>
            <person name="Watson M."/>
            <person name="Adriaenssens E.M."/>
            <person name="Foster-Nyarko E."/>
            <person name="Jarju S."/>
            <person name="Secka A."/>
            <person name="Antonio M."/>
            <person name="Oren A."/>
            <person name="Chaudhuri R."/>
            <person name="La Ragione R.M."/>
            <person name="Hildebrand F."/>
            <person name="Pallen M.J."/>
        </authorList>
    </citation>
    <scope>NUCLEOTIDE SEQUENCE [LARGE SCALE GENOMIC DNA]</scope>
    <source>
        <strain evidence="9 10">Sa4CUA7</strain>
    </source>
</reference>
<feature type="domain" description="Acyltransferase 3" evidence="8">
    <location>
        <begin position="17"/>
        <end position="323"/>
    </location>
</feature>
<evidence type="ECO:0000256" key="4">
    <source>
        <dbReference type="ARBA" id="ARBA00022692"/>
    </source>
</evidence>
<comment type="similarity">
    <text evidence="2">Belongs to the acyltransferase 3 family.</text>
</comment>
<sequence length="352" mass="38337">MPPFLPATTARATARVTWIDGARGIAIILVVLFHAGMFTVPTGLASPWWEPLNLVFALLRMPLFFLVAGMLAVGAVQRPWAALWRTRLAVLVWVFVVWTVLRFAYYQVVPEPIDLNQSSWTDLVLSVVRPSNGLWFLFALALFLVAAKVLVGRVNRWLVLAVAAVASSIIFGGVTFDNVAHDGIVKYFVFFMIGLYFREPIIHFVHRRRWAATAGLLVVFAAAIVLRGMTGSLIDALTAIPVGLVAVAFGLCLARSLARTPLSRPLEHLGTRTLQVYVTHILVLSSLTSLLLPFADTAVVAALRPVMPGLMSAVAIALSLLIAAGAARVPALRLLYVAPAWFSRAATRVPLR</sequence>
<keyword evidence="6 7" id="KW-0472">Membrane</keyword>
<keyword evidence="10" id="KW-1185">Reference proteome</keyword>
<dbReference type="GO" id="GO:0016746">
    <property type="term" value="F:acyltransferase activity"/>
    <property type="evidence" value="ECO:0007669"/>
    <property type="project" value="UniProtKB-KW"/>
</dbReference>
<name>A0ABR8S1V4_9MICO</name>
<feature type="transmembrane region" description="Helical" evidence="7">
    <location>
        <begin position="21"/>
        <end position="40"/>
    </location>
</feature>
<feature type="transmembrane region" description="Helical" evidence="7">
    <location>
        <begin position="306"/>
        <end position="327"/>
    </location>
</feature>
<dbReference type="PANTHER" id="PTHR40074">
    <property type="entry name" value="O-ACETYLTRANSFERASE WECH"/>
    <property type="match status" value="1"/>
</dbReference>
<keyword evidence="3" id="KW-1003">Cell membrane</keyword>
<evidence type="ECO:0000256" key="6">
    <source>
        <dbReference type="ARBA" id="ARBA00023136"/>
    </source>
</evidence>
<protein>
    <submittedName>
        <fullName evidence="9">Acyltransferase family protein</fullName>
    </submittedName>
</protein>
<dbReference type="Proteomes" id="UP000648352">
    <property type="component" value="Unassembled WGS sequence"/>
</dbReference>
<feature type="transmembrane region" description="Helical" evidence="7">
    <location>
        <begin position="157"/>
        <end position="174"/>
    </location>
</feature>
<gene>
    <name evidence="9" type="ORF">H9651_05455</name>
</gene>
<evidence type="ECO:0000313" key="9">
    <source>
        <dbReference type="EMBL" id="MBD7957074.1"/>
    </source>
</evidence>
<feature type="transmembrane region" description="Helical" evidence="7">
    <location>
        <begin position="236"/>
        <end position="254"/>
    </location>
</feature>
<dbReference type="Pfam" id="PF01757">
    <property type="entry name" value="Acyl_transf_3"/>
    <property type="match status" value="1"/>
</dbReference>
<feature type="transmembrane region" description="Helical" evidence="7">
    <location>
        <begin position="274"/>
        <end position="294"/>
    </location>
</feature>
<dbReference type="RefSeq" id="WP_191718151.1">
    <property type="nucleotide sequence ID" value="NZ_JACSQP010000003.1"/>
</dbReference>
<dbReference type="PANTHER" id="PTHR40074:SF4">
    <property type="entry name" value="INNER MEMBRANE PROTEIN YCFT"/>
    <property type="match status" value="1"/>
</dbReference>
<evidence type="ECO:0000256" key="7">
    <source>
        <dbReference type="SAM" id="Phobius"/>
    </source>
</evidence>
<evidence type="ECO:0000256" key="5">
    <source>
        <dbReference type="ARBA" id="ARBA00022989"/>
    </source>
</evidence>
<feature type="transmembrane region" description="Helical" evidence="7">
    <location>
        <begin position="210"/>
        <end position="230"/>
    </location>
</feature>
<comment type="subcellular location">
    <subcellularLocation>
        <location evidence="1">Cell membrane</location>
        <topology evidence="1">Multi-pass membrane protein</topology>
    </subcellularLocation>
</comment>
<evidence type="ECO:0000256" key="3">
    <source>
        <dbReference type="ARBA" id="ARBA00022475"/>
    </source>
</evidence>
<evidence type="ECO:0000256" key="1">
    <source>
        <dbReference type="ARBA" id="ARBA00004651"/>
    </source>
</evidence>